<organism evidence="1">
    <name type="scientific">uncultured Caudovirales phage</name>
    <dbReference type="NCBI Taxonomy" id="2100421"/>
    <lineage>
        <taxon>Viruses</taxon>
        <taxon>Duplodnaviria</taxon>
        <taxon>Heunggongvirae</taxon>
        <taxon>Uroviricota</taxon>
        <taxon>Caudoviricetes</taxon>
        <taxon>Peduoviridae</taxon>
        <taxon>Maltschvirus</taxon>
        <taxon>Maltschvirus maltsch</taxon>
    </lineage>
</organism>
<gene>
    <name evidence="2" type="ORF">UFOVP1291_14</name>
    <name evidence="1" type="ORF">UFOVP892_12</name>
</gene>
<proteinExistence type="predicted"/>
<evidence type="ECO:0000313" key="1">
    <source>
        <dbReference type="EMBL" id="CAB4168573.1"/>
    </source>
</evidence>
<sequence length="103" mass="11606">MSPAARATDPWTSKDAAMRVAVAPLQDRLIYLFENSFPMTDDELIAEYARAASRFHWKPASPSGIRSRRSELVDMGYLIDTGRTALTPSGRHTIIWGLKWLLN</sequence>
<name>A0A6J5PAN4_9CAUD</name>
<protein>
    <submittedName>
        <fullName evidence="1">Uncharacterized protein</fullName>
    </submittedName>
</protein>
<accession>A0A6J5PAN4</accession>
<evidence type="ECO:0000313" key="2">
    <source>
        <dbReference type="EMBL" id="CAB4195431.1"/>
    </source>
</evidence>
<reference evidence="1" key="1">
    <citation type="submission" date="2020-05" db="EMBL/GenBank/DDBJ databases">
        <authorList>
            <person name="Chiriac C."/>
            <person name="Salcher M."/>
            <person name="Ghai R."/>
            <person name="Kavagutti S V."/>
        </authorList>
    </citation>
    <scope>NUCLEOTIDE SEQUENCE</scope>
</reference>
<dbReference type="EMBL" id="LR796830">
    <property type="protein sequence ID" value="CAB4168573.1"/>
    <property type="molecule type" value="Genomic_DNA"/>
</dbReference>
<dbReference type="EMBL" id="LR797235">
    <property type="protein sequence ID" value="CAB4195431.1"/>
    <property type="molecule type" value="Genomic_DNA"/>
</dbReference>